<gene>
    <name evidence="5" type="ORF">BOTCAL_0074g00360</name>
</gene>
<dbReference type="InterPro" id="IPR000873">
    <property type="entry name" value="AMP-dep_synth/lig_dom"/>
</dbReference>
<dbReference type="Gene3D" id="3.40.50.720">
    <property type="entry name" value="NAD(P)-binding Rossmann-like Domain"/>
    <property type="match status" value="1"/>
</dbReference>
<dbReference type="PROSITE" id="PS50075">
    <property type="entry name" value="CARRIER"/>
    <property type="match status" value="1"/>
</dbReference>
<dbReference type="SUPFAM" id="SSF47336">
    <property type="entry name" value="ACP-like"/>
    <property type="match status" value="1"/>
</dbReference>
<dbReference type="Pfam" id="PF00550">
    <property type="entry name" value="PP-binding"/>
    <property type="match status" value="1"/>
</dbReference>
<keyword evidence="3" id="KW-1133">Transmembrane helix</keyword>
<dbReference type="Pfam" id="PF07993">
    <property type="entry name" value="NAD_binding_4"/>
    <property type="match status" value="1"/>
</dbReference>
<keyword evidence="3" id="KW-0472">Membrane</keyword>
<evidence type="ECO:0000313" key="5">
    <source>
        <dbReference type="EMBL" id="TEY74305.1"/>
    </source>
</evidence>
<sequence length="590" mass="64771">MTYTEFEKRINIIASVLINTGAIGGTLIGVLSSSRADVVGTILAIWKIGGIYLPIVVSHGAERLSTVTSNCCLEILITAVQSRMEFGREAVLQQSSIDFDASLFRVFIALITGGCLILADGRADLAEIPAIMEDESVTVTLAVPTEYTSWLDSNKEALQRCSFWRYAFSGGEMLTPRLLHGLKGLPLTSLEVYNVYGPTECSISCVIHQVPYLEYEDGMEWTLSLVATVLPGYEVYILDEKLQPTRIGWSGEIFAGGPGVGSGYVNDKKKTDASFFLNSFKQSKTTSTTLYRTSDLGRMLHDGIISIIGRDTDPFLVSFFVLGPNRMPMNTPGYLRDLSNSLPLPPHMRPAVCVSIEKIPLLASCKVDYGELQIMPLSQGVWDLEGEEINPIEKKIAEIWRKVLPSTSDEFVIGKSTDLFAIGGNSILLLRIKSEIKERSGIKKPLYKLFQSTMLADMSLQMVMCGNYLLHSSSISWERELFIEDKLQDIQRQDSSIAKPQVVLLTGSTGILGQAILRLLLSSPQVQFIHCVSVRPGSRSAIPSSPKVIVHDGDLSHPILGLNHSTITTLANTVDAIIHNGADVSFLKPY</sequence>
<proteinExistence type="predicted"/>
<comment type="caution">
    <text evidence="5">The sequence shown here is derived from an EMBL/GenBank/DDBJ whole genome shotgun (WGS) entry which is preliminary data.</text>
</comment>
<evidence type="ECO:0000259" key="4">
    <source>
        <dbReference type="PROSITE" id="PS50075"/>
    </source>
</evidence>
<protein>
    <recommendedName>
        <fullName evidence="4">Carrier domain-containing protein</fullName>
    </recommendedName>
</protein>
<dbReference type="SUPFAM" id="SSF51735">
    <property type="entry name" value="NAD(P)-binding Rossmann-fold domains"/>
    <property type="match status" value="1"/>
</dbReference>
<name>A0A4Y8D8K5_9HELO</name>
<dbReference type="AlphaFoldDB" id="A0A4Y8D8K5"/>
<reference evidence="5 6" key="1">
    <citation type="submission" date="2017-11" db="EMBL/GenBank/DDBJ databases">
        <title>Comparative genomics of Botrytis spp.</title>
        <authorList>
            <person name="Valero-Jimenez C.A."/>
            <person name="Tapia P."/>
            <person name="Veloso J."/>
            <person name="Silva-Moreno E."/>
            <person name="Staats M."/>
            <person name="Valdes J.H."/>
            <person name="Van Kan J.A.L."/>
        </authorList>
    </citation>
    <scope>NUCLEOTIDE SEQUENCE [LARGE SCALE GENOMIC DNA]</scope>
    <source>
        <strain evidence="5 6">MUCL2830</strain>
    </source>
</reference>
<keyword evidence="2" id="KW-0597">Phosphoprotein</keyword>
<dbReference type="STRING" id="38488.A0A4Y8D8K5"/>
<dbReference type="Proteomes" id="UP000297299">
    <property type="component" value="Unassembled WGS sequence"/>
</dbReference>
<dbReference type="OrthoDB" id="329835at2759"/>
<dbReference type="Gene3D" id="1.10.1200.10">
    <property type="entry name" value="ACP-like"/>
    <property type="match status" value="1"/>
</dbReference>
<keyword evidence="3" id="KW-0812">Transmembrane</keyword>
<evidence type="ECO:0000313" key="6">
    <source>
        <dbReference type="Proteomes" id="UP000297299"/>
    </source>
</evidence>
<evidence type="ECO:0000256" key="3">
    <source>
        <dbReference type="SAM" id="Phobius"/>
    </source>
</evidence>
<dbReference type="InterPro" id="IPR036736">
    <property type="entry name" value="ACP-like_sf"/>
</dbReference>
<organism evidence="5 6">
    <name type="scientific">Botryotinia calthae</name>
    <dbReference type="NCBI Taxonomy" id="38488"/>
    <lineage>
        <taxon>Eukaryota</taxon>
        <taxon>Fungi</taxon>
        <taxon>Dikarya</taxon>
        <taxon>Ascomycota</taxon>
        <taxon>Pezizomycotina</taxon>
        <taxon>Leotiomycetes</taxon>
        <taxon>Helotiales</taxon>
        <taxon>Sclerotiniaceae</taxon>
        <taxon>Botryotinia</taxon>
    </lineage>
</organism>
<dbReference type="EMBL" id="PHWZ01000074">
    <property type="protein sequence ID" value="TEY74305.1"/>
    <property type="molecule type" value="Genomic_DNA"/>
</dbReference>
<dbReference type="SUPFAM" id="SSF56801">
    <property type="entry name" value="Acetyl-CoA synthetase-like"/>
    <property type="match status" value="1"/>
</dbReference>
<keyword evidence="6" id="KW-1185">Reference proteome</keyword>
<feature type="domain" description="Carrier" evidence="4">
    <location>
        <begin position="387"/>
        <end position="466"/>
    </location>
</feature>
<keyword evidence="1" id="KW-0596">Phosphopantetheine</keyword>
<dbReference type="InterPro" id="IPR013120">
    <property type="entry name" value="FAR_NAD-bd"/>
</dbReference>
<dbReference type="PANTHER" id="PTHR44845">
    <property type="entry name" value="CARRIER DOMAIN-CONTAINING PROTEIN"/>
    <property type="match status" value="1"/>
</dbReference>
<feature type="transmembrane region" description="Helical" evidence="3">
    <location>
        <begin position="12"/>
        <end position="32"/>
    </location>
</feature>
<evidence type="ECO:0000256" key="2">
    <source>
        <dbReference type="ARBA" id="ARBA00022553"/>
    </source>
</evidence>
<dbReference type="InterPro" id="IPR036291">
    <property type="entry name" value="NAD(P)-bd_dom_sf"/>
</dbReference>
<accession>A0A4Y8D8K5</accession>
<dbReference type="InterPro" id="IPR042099">
    <property type="entry name" value="ANL_N_sf"/>
</dbReference>
<dbReference type="PANTHER" id="PTHR44845:SF6">
    <property type="entry name" value="BETA-ALANINE-ACTIVATING ENZYME"/>
    <property type="match status" value="1"/>
</dbReference>
<dbReference type="Gene3D" id="3.40.50.12780">
    <property type="entry name" value="N-terminal domain of ligase-like"/>
    <property type="match status" value="2"/>
</dbReference>
<feature type="transmembrane region" description="Helical" evidence="3">
    <location>
        <begin position="38"/>
        <end position="57"/>
    </location>
</feature>
<dbReference type="InterPro" id="IPR009081">
    <property type="entry name" value="PP-bd_ACP"/>
</dbReference>
<dbReference type="Pfam" id="PF00501">
    <property type="entry name" value="AMP-binding"/>
    <property type="match status" value="2"/>
</dbReference>
<evidence type="ECO:0000256" key="1">
    <source>
        <dbReference type="ARBA" id="ARBA00022450"/>
    </source>
</evidence>